<comment type="caution">
    <text evidence="3">The sequence shown here is derived from an EMBL/GenBank/DDBJ whole genome shotgun (WGS) entry which is preliminary data.</text>
</comment>
<evidence type="ECO:0000313" key="4">
    <source>
        <dbReference type="Proteomes" id="UP000824120"/>
    </source>
</evidence>
<evidence type="ECO:0000313" key="3">
    <source>
        <dbReference type="EMBL" id="KAG5586856.1"/>
    </source>
</evidence>
<accession>A0A9J5XIQ2</accession>
<feature type="region of interest" description="Disordered" evidence="1">
    <location>
        <begin position="280"/>
        <end position="340"/>
    </location>
</feature>
<dbReference type="Proteomes" id="UP000824120">
    <property type="component" value="Chromosome 9"/>
</dbReference>
<dbReference type="AlphaFoldDB" id="A0A9J5XIQ2"/>
<feature type="domain" description="Putative plant transposon protein" evidence="2">
    <location>
        <begin position="100"/>
        <end position="275"/>
    </location>
</feature>
<keyword evidence="4" id="KW-1185">Reference proteome</keyword>
<evidence type="ECO:0000259" key="2">
    <source>
        <dbReference type="Pfam" id="PF20167"/>
    </source>
</evidence>
<organism evidence="3 4">
    <name type="scientific">Solanum commersonii</name>
    <name type="common">Commerson's wild potato</name>
    <name type="synonym">Commerson's nightshade</name>
    <dbReference type="NCBI Taxonomy" id="4109"/>
    <lineage>
        <taxon>Eukaryota</taxon>
        <taxon>Viridiplantae</taxon>
        <taxon>Streptophyta</taxon>
        <taxon>Embryophyta</taxon>
        <taxon>Tracheophyta</taxon>
        <taxon>Spermatophyta</taxon>
        <taxon>Magnoliopsida</taxon>
        <taxon>eudicotyledons</taxon>
        <taxon>Gunneridae</taxon>
        <taxon>Pentapetalae</taxon>
        <taxon>asterids</taxon>
        <taxon>lamiids</taxon>
        <taxon>Solanales</taxon>
        <taxon>Solanaceae</taxon>
        <taxon>Solanoideae</taxon>
        <taxon>Solaneae</taxon>
        <taxon>Solanum</taxon>
    </lineage>
</organism>
<evidence type="ECO:0000256" key="1">
    <source>
        <dbReference type="SAM" id="MobiDB-lite"/>
    </source>
</evidence>
<protein>
    <recommendedName>
        <fullName evidence="2">Putative plant transposon protein domain-containing protein</fullName>
    </recommendedName>
</protein>
<gene>
    <name evidence="3" type="ORF">H5410_047290</name>
</gene>
<feature type="compositionally biased region" description="Low complexity" evidence="1">
    <location>
        <begin position="295"/>
        <end position="318"/>
    </location>
</feature>
<dbReference type="PANTHER" id="PTHR33180">
    <property type="entry name" value="PHOTOSYSTEM II CP43 REACTION CENTER PROTEIN"/>
    <property type="match status" value="1"/>
</dbReference>
<feature type="compositionally biased region" description="Acidic residues" evidence="1">
    <location>
        <begin position="319"/>
        <end position="335"/>
    </location>
</feature>
<reference evidence="3 4" key="1">
    <citation type="submission" date="2020-09" db="EMBL/GenBank/DDBJ databases">
        <title>De no assembly of potato wild relative species, Solanum commersonii.</title>
        <authorList>
            <person name="Cho K."/>
        </authorList>
    </citation>
    <scope>NUCLEOTIDE SEQUENCE [LARGE SCALE GENOMIC DNA]</scope>
    <source>
        <strain evidence="3">LZ3.2</strain>
        <tissue evidence="3">Leaf</tissue>
    </source>
</reference>
<dbReference type="InterPro" id="IPR046796">
    <property type="entry name" value="Transposase_32_dom"/>
</dbReference>
<sequence>MVVGKGQTKKSLFQFGESIQEKGIKLPMHNFRFQTSSKNDVTASVHVTGETLGNAEEQHDIQDLLNIKQVKRKSVLLVTSLDQFREKQQLQKEHDIYDLPNCKHEFYAAYGELVSKSKKKAIEFRLVKLVMVRGKEVGGGSEYINTILNRPLHFVLPYEGFPIAQSLDDLKGWLAPLISDTIPRWMDAEAPIEKRDLSIAARFWFSFINNTIMPSQNESILRHPKAACLGFIMSRRHIDLGLLISQEMAMRAKQKQTSLPFPVLITELCRHAGVPRDTTRDIEVTLSSSTDIRQASLPTPASRPSSTPAPSSSSQSQESDAETDEEQVVVQDDEIRESQEESIFRDLPDLVETVVQSVIQTSPSKTSTTAPSGSGTIIPPKVTLGIDAHIQSTTPGTERATKENNKEASKSEIFIATSSKTEKEIQADTQVAIVSF</sequence>
<dbReference type="Pfam" id="PF20167">
    <property type="entry name" value="Transposase_32"/>
    <property type="match status" value="1"/>
</dbReference>
<name>A0A9J5XIQ2_SOLCO</name>
<dbReference type="PANTHER" id="PTHR33180:SF31">
    <property type="entry name" value="POLYPROTEIN PROTEIN"/>
    <property type="match status" value="1"/>
</dbReference>
<dbReference type="EMBL" id="JACXVP010000009">
    <property type="protein sequence ID" value="KAG5586856.1"/>
    <property type="molecule type" value="Genomic_DNA"/>
</dbReference>
<proteinExistence type="predicted"/>
<dbReference type="OrthoDB" id="1306244at2759"/>